<comment type="cofactor">
    <cofactor evidence="11">
        <name>Mg(2+)</name>
        <dbReference type="ChEBI" id="CHEBI:18420"/>
    </cofactor>
    <cofactor evidence="11">
        <name>Mn(2+)</name>
        <dbReference type="ChEBI" id="CHEBI:29035"/>
    </cofactor>
    <text evidence="11">Binds 1 divalent metal cation per subunit; can use either Mg(2+) or Mn(2+).</text>
</comment>
<dbReference type="PANTHER" id="PTHR34699">
    <property type="match status" value="1"/>
</dbReference>
<feature type="domain" description="Non-canonical purine NTP phosphatase/PRRC1" evidence="12">
    <location>
        <begin position="17"/>
        <end position="175"/>
    </location>
</feature>
<comment type="catalytic activity">
    <reaction evidence="8 11">
        <text>ITP + H2O = IDP + phosphate + H(+)</text>
        <dbReference type="Rhea" id="RHEA:28330"/>
        <dbReference type="ChEBI" id="CHEBI:15377"/>
        <dbReference type="ChEBI" id="CHEBI:15378"/>
        <dbReference type="ChEBI" id="CHEBI:43474"/>
        <dbReference type="ChEBI" id="CHEBI:58280"/>
        <dbReference type="ChEBI" id="CHEBI:61402"/>
        <dbReference type="EC" id="3.6.1.73"/>
    </reaction>
</comment>
<dbReference type="GO" id="GO:0000166">
    <property type="term" value="F:nucleotide binding"/>
    <property type="evidence" value="ECO:0007669"/>
    <property type="project" value="UniProtKB-KW"/>
</dbReference>
<feature type="binding site" evidence="11">
    <location>
        <begin position="78"/>
        <end position="79"/>
    </location>
    <ligand>
        <name>substrate</name>
    </ligand>
</feature>
<feature type="binding site" evidence="11">
    <location>
        <position position="78"/>
    </location>
    <ligand>
        <name>Mg(2+)</name>
        <dbReference type="ChEBI" id="CHEBI:18420"/>
    </ligand>
</feature>
<organism evidence="13 14">
    <name type="scientific">Scandinavium goeteborgense</name>
    <dbReference type="NCBI Taxonomy" id="1851514"/>
    <lineage>
        <taxon>Bacteria</taxon>
        <taxon>Pseudomonadati</taxon>
        <taxon>Pseudomonadota</taxon>
        <taxon>Gammaproteobacteria</taxon>
        <taxon>Enterobacterales</taxon>
        <taxon>Enterobacteriaceae</taxon>
        <taxon>Scandinavium</taxon>
    </lineage>
</organism>
<keyword evidence="6 11" id="KW-0546">Nucleotide metabolism</keyword>
<dbReference type="HAMAP" id="MF_00648">
    <property type="entry name" value="Non_canon_purine_NTPase_YjjX"/>
    <property type="match status" value="1"/>
</dbReference>
<dbReference type="GO" id="GO:0009117">
    <property type="term" value="P:nucleotide metabolic process"/>
    <property type="evidence" value="ECO:0007669"/>
    <property type="project" value="UniProtKB-KW"/>
</dbReference>
<dbReference type="EC" id="3.6.1.73" evidence="11"/>
<evidence type="ECO:0000256" key="7">
    <source>
        <dbReference type="ARBA" id="ARBA00023211"/>
    </source>
</evidence>
<feature type="binding site" evidence="11">
    <location>
        <position position="48"/>
    </location>
    <ligand>
        <name>Mg(2+)</name>
        <dbReference type="ChEBI" id="CHEBI:18420"/>
    </ligand>
</feature>
<keyword evidence="14" id="KW-1185">Reference proteome</keyword>
<feature type="binding site" evidence="11">
    <location>
        <begin position="18"/>
        <end position="23"/>
    </location>
    <ligand>
        <name>substrate</name>
    </ligand>
</feature>
<keyword evidence="2 11" id="KW-0479">Metal-binding</keyword>
<dbReference type="InterPro" id="IPR026533">
    <property type="entry name" value="NTPase/PRRC1"/>
</dbReference>
<dbReference type="GO" id="GO:0046872">
    <property type="term" value="F:metal ion binding"/>
    <property type="evidence" value="ECO:0007669"/>
    <property type="project" value="UniProtKB-KW"/>
</dbReference>
<evidence type="ECO:0000313" key="13">
    <source>
        <dbReference type="EMBL" id="TDN59531.1"/>
    </source>
</evidence>
<evidence type="ECO:0000256" key="8">
    <source>
        <dbReference type="ARBA" id="ARBA00048174"/>
    </source>
</evidence>
<dbReference type="Gene3D" id="3.90.950.10">
    <property type="match status" value="1"/>
</dbReference>
<evidence type="ECO:0000256" key="11">
    <source>
        <dbReference type="HAMAP-Rule" id="MF_00648"/>
    </source>
</evidence>
<dbReference type="GO" id="GO:0006772">
    <property type="term" value="P:thiamine metabolic process"/>
    <property type="evidence" value="ECO:0007669"/>
    <property type="project" value="TreeGrafter"/>
</dbReference>
<dbReference type="NCBIfam" id="TIGR00258">
    <property type="entry name" value="inosine/xanthosine triphosphatase"/>
    <property type="match status" value="1"/>
</dbReference>
<sequence length="181" mass="19640">MIIFFVSVLIMHKVVSATTNPAKIKAILQAFNEIFGEGSCHIDAVSVESGVPEQPLGNEETRAGARNRVQNARLVRPDADFWVAIEAGIDEGSTFSWVVIETREQRGEARSATLPLPAVILERVRAGDALGPVMSHYTGIDEIGRKEGAIGVFTAGKLTRSSVYHQAVILALSPFHNAVYR</sequence>
<comment type="caution">
    <text evidence="13">The sequence shown here is derived from an EMBL/GenBank/DDBJ whole genome shotgun (WGS) entry which is preliminary data.</text>
</comment>
<dbReference type="InterPro" id="IPR002786">
    <property type="entry name" value="Non_canon_purine_NTPase"/>
</dbReference>
<dbReference type="NCBIfam" id="NF003459">
    <property type="entry name" value="PRK05074.1"/>
    <property type="match status" value="1"/>
</dbReference>
<dbReference type="Proteomes" id="UP000295530">
    <property type="component" value="Unassembled WGS sequence"/>
</dbReference>
<comment type="similarity">
    <text evidence="10 11">Belongs to the YjjX NTPase family.</text>
</comment>
<evidence type="ECO:0000256" key="6">
    <source>
        <dbReference type="ARBA" id="ARBA00023080"/>
    </source>
</evidence>
<protein>
    <recommendedName>
        <fullName evidence="11">Inosine/xanthosine triphosphatase</fullName>
        <shortName evidence="11">ITPase/XTPase</shortName>
        <ecNumber evidence="11">3.6.1.73</ecNumber>
    </recommendedName>
    <alternativeName>
        <fullName evidence="11">Non-canonical purine NTP phosphatase</fullName>
    </alternativeName>
    <alternativeName>
        <fullName evidence="11">Non-standard purine NTP phosphatase</fullName>
    </alternativeName>
    <alternativeName>
        <fullName evidence="11">Nucleoside-triphosphate phosphatase</fullName>
        <shortName evidence="11">NTPase</shortName>
    </alternativeName>
</protein>
<proteinExistence type="inferred from homology"/>
<dbReference type="PANTHER" id="PTHR34699:SF2">
    <property type="entry name" value="NON-CANONICAL PURINE NTP PHOSPHATASE_PRRC1 DOMAIN-CONTAINING PROTEIN"/>
    <property type="match status" value="1"/>
</dbReference>
<name>A0A4R6EL06_SCAGO</name>
<keyword evidence="4 11" id="KW-0378">Hydrolase</keyword>
<dbReference type="InterPro" id="IPR029001">
    <property type="entry name" value="ITPase-like_fam"/>
</dbReference>
<dbReference type="FunFam" id="3.90.950.10:FF:000002">
    <property type="entry name" value="Inosine/xanthosine triphosphatase"/>
    <property type="match status" value="1"/>
</dbReference>
<dbReference type="Pfam" id="PF01931">
    <property type="entry name" value="NTPase_I-T"/>
    <property type="match status" value="1"/>
</dbReference>
<dbReference type="InterPro" id="IPR050299">
    <property type="entry name" value="YjjX_NTPase"/>
</dbReference>
<evidence type="ECO:0000256" key="3">
    <source>
        <dbReference type="ARBA" id="ARBA00022741"/>
    </source>
</evidence>
<dbReference type="AlphaFoldDB" id="A0A4R6EL06"/>
<evidence type="ECO:0000256" key="2">
    <source>
        <dbReference type="ARBA" id="ARBA00022723"/>
    </source>
</evidence>
<comment type="subunit">
    <text evidence="11">Homodimer.</text>
</comment>
<gene>
    <name evidence="13" type="ORF">EC847_104135</name>
</gene>
<dbReference type="GO" id="GO:0103023">
    <property type="term" value="F:ITPase activity"/>
    <property type="evidence" value="ECO:0007669"/>
    <property type="project" value="UniProtKB-EC"/>
</dbReference>
<evidence type="ECO:0000256" key="10">
    <source>
        <dbReference type="ARBA" id="ARBA00060855"/>
    </source>
</evidence>
<dbReference type="SUPFAM" id="SSF52972">
    <property type="entry name" value="ITPase-like"/>
    <property type="match status" value="1"/>
</dbReference>
<dbReference type="EMBL" id="SNVX01000004">
    <property type="protein sequence ID" value="TDN59531.1"/>
    <property type="molecule type" value="Genomic_DNA"/>
</dbReference>
<keyword evidence="3 11" id="KW-0547">Nucleotide-binding</keyword>
<reference evidence="13 14" key="1">
    <citation type="submission" date="2019-03" db="EMBL/GenBank/DDBJ databases">
        <title>Genomic analyses of the natural microbiome of Caenorhabditis elegans.</title>
        <authorList>
            <person name="Samuel B."/>
        </authorList>
    </citation>
    <scope>NUCLEOTIDE SEQUENCE [LARGE SCALE GENOMIC DNA]</scope>
    <source>
        <strain evidence="13 14">BIGb0156</strain>
    </source>
</reference>
<keyword evidence="5 11" id="KW-0460">Magnesium</keyword>
<evidence type="ECO:0000256" key="4">
    <source>
        <dbReference type="ARBA" id="ARBA00022801"/>
    </source>
</evidence>
<evidence type="ECO:0000256" key="5">
    <source>
        <dbReference type="ARBA" id="ARBA00022842"/>
    </source>
</evidence>
<comment type="cofactor">
    <cofactor evidence="1">
        <name>Mn(2+)</name>
        <dbReference type="ChEBI" id="CHEBI:29035"/>
    </cofactor>
</comment>
<evidence type="ECO:0000313" key="14">
    <source>
        <dbReference type="Proteomes" id="UP000295530"/>
    </source>
</evidence>
<evidence type="ECO:0000259" key="12">
    <source>
        <dbReference type="Pfam" id="PF01931"/>
    </source>
</evidence>
<accession>A0A4R6EL06</accession>
<keyword evidence="7 11" id="KW-0464">Manganese</keyword>
<evidence type="ECO:0000256" key="1">
    <source>
        <dbReference type="ARBA" id="ARBA00001936"/>
    </source>
</evidence>
<comment type="function">
    <text evidence="11">Phosphatase that hydrolyzes non-canonical purine nucleotides such as XTP and ITP to their respective diphosphate derivatives. Probably excludes non-canonical purines from DNA/RNA precursor pool, thus preventing their incorporation into DNA/RNA and avoiding chromosomal lesions.</text>
</comment>
<evidence type="ECO:0000256" key="9">
    <source>
        <dbReference type="ARBA" id="ARBA00048781"/>
    </source>
</evidence>
<comment type="catalytic activity">
    <reaction evidence="9 11">
        <text>XTP + H2O = XDP + phosphate + H(+)</text>
        <dbReference type="Rhea" id="RHEA:28406"/>
        <dbReference type="ChEBI" id="CHEBI:15377"/>
        <dbReference type="ChEBI" id="CHEBI:15378"/>
        <dbReference type="ChEBI" id="CHEBI:43474"/>
        <dbReference type="ChEBI" id="CHEBI:59884"/>
        <dbReference type="ChEBI" id="CHEBI:61314"/>
        <dbReference type="EC" id="3.6.1.73"/>
    </reaction>
</comment>